<proteinExistence type="predicted"/>
<comment type="caution">
    <text evidence="3">The sequence shown here is derived from an EMBL/GenBank/DDBJ whole genome shotgun (WGS) entry which is preliminary data.</text>
</comment>
<accession>A0A919CG98</accession>
<dbReference type="EMBL" id="BMXL01000004">
    <property type="protein sequence ID" value="GHD20095.1"/>
    <property type="molecule type" value="Genomic_DNA"/>
</dbReference>
<evidence type="ECO:0000313" key="4">
    <source>
        <dbReference type="Proteomes" id="UP000654947"/>
    </source>
</evidence>
<keyword evidence="2" id="KW-1133">Transmembrane helix</keyword>
<keyword evidence="2" id="KW-0812">Transmembrane</keyword>
<organism evidence="3 4">
    <name type="scientific">Nocardiopsis kunsanensis</name>
    <dbReference type="NCBI Taxonomy" id="141693"/>
    <lineage>
        <taxon>Bacteria</taxon>
        <taxon>Bacillati</taxon>
        <taxon>Actinomycetota</taxon>
        <taxon>Actinomycetes</taxon>
        <taxon>Streptosporangiales</taxon>
        <taxon>Nocardiopsidaceae</taxon>
        <taxon>Nocardiopsis</taxon>
    </lineage>
</organism>
<evidence type="ECO:0000313" key="3">
    <source>
        <dbReference type="EMBL" id="GHD20095.1"/>
    </source>
</evidence>
<reference evidence="3 4" key="1">
    <citation type="journal article" date="2014" name="Int. J. Syst. Evol. Microbiol.">
        <title>Complete genome sequence of Corynebacterium casei LMG S-19264T (=DSM 44701T), isolated from a smear-ripened cheese.</title>
        <authorList>
            <consortium name="US DOE Joint Genome Institute (JGI-PGF)"/>
            <person name="Walter F."/>
            <person name="Albersmeier A."/>
            <person name="Kalinowski J."/>
            <person name="Ruckert C."/>
        </authorList>
    </citation>
    <scope>NUCLEOTIDE SEQUENCE [LARGE SCALE GENOMIC DNA]</scope>
    <source>
        <strain evidence="3 4">KCTC 19473</strain>
    </source>
</reference>
<feature type="transmembrane region" description="Helical" evidence="2">
    <location>
        <begin position="30"/>
        <end position="54"/>
    </location>
</feature>
<protein>
    <submittedName>
        <fullName evidence="3">Uncharacterized protein</fullName>
    </submittedName>
</protein>
<dbReference type="RefSeq" id="WP_026115671.1">
    <property type="nucleotide sequence ID" value="NZ_BMXL01000004.1"/>
</dbReference>
<feature type="region of interest" description="Disordered" evidence="1">
    <location>
        <begin position="1"/>
        <end position="22"/>
    </location>
</feature>
<dbReference type="AlphaFoldDB" id="A0A919CG98"/>
<keyword evidence="2" id="KW-0472">Membrane</keyword>
<feature type="transmembrane region" description="Helical" evidence="2">
    <location>
        <begin position="195"/>
        <end position="219"/>
    </location>
</feature>
<evidence type="ECO:0000256" key="1">
    <source>
        <dbReference type="SAM" id="MobiDB-lite"/>
    </source>
</evidence>
<sequence length="275" mass="28047">MSTEHDTRLPAPTPSPGPSRSRGRAWARFLLGRASVALGLAAGLVLVSGLGPLLRGLAEPGPGVLDAIVLTEPAPLLYPWYAVVLGHALLLCLLPRGPWPPFVVLAGALLLVLAWFSVPAPSPVALPPDPSGGAAELASALFGADAPPAAQEVTAGALARIVFGVLVVCAALMIARDVRAPVTRPRPSRSGAALVAAGASALFALVALVWSAALLYTLVTGGTALRGGPFGPWMAPDTFAPGRGWAERSAAALTLVALPLLYTGVQVTRTLLRRG</sequence>
<gene>
    <name evidence="3" type="ORF">GCM10007147_11740</name>
</gene>
<name>A0A919CG98_9ACTN</name>
<feature type="transmembrane region" description="Helical" evidence="2">
    <location>
        <begin position="157"/>
        <end position="175"/>
    </location>
</feature>
<feature type="transmembrane region" description="Helical" evidence="2">
    <location>
        <begin position="250"/>
        <end position="272"/>
    </location>
</feature>
<keyword evidence="4" id="KW-1185">Reference proteome</keyword>
<feature type="transmembrane region" description="Helical" evidence="2">
    <location>
        <begin position="74"/>
        <end position="94"/>
    </location>
</feature>
<evidence type="ECO:0000256" key="2">
    <source>
        <dbReference type="SAM" id="Phobius"/>
    </source>
</evidence>
<dbReference type="Proteomes" id="UP000654947">
    <property type="component" value="Unassembled WGS sequence"/>
</dbReference>
<feature type="transmembrane region" description="Helical" evidence="2">
    <location>
        <begin position="101"/>
        <end position="118"/>
    </location>
</feature>